<sequence>MTTQVEKNTSSQKNYLRSLIHQTRQYGKLLLKWCRTCTESTRLNPSHQKRRLKAIAPPFSRSIANVYGPEIACGLSPKEFALTFLRCSLSFPLLYRGTQICNLFIGFFTGNNGAAEAPLLVQETVEEMVDYKGQKARRSSTGGWRSVGFIIGVEIAERFVFFGIICNLITYLTGAQPLAKA</sequence>
<name>A0AAP0PWR5_9MAGN</name>
<proteinExistence type="predicted"/>
<dbReference type="Proteomes" id="UP001419268">
    <property type="component" value="Unassembled WGS sequence"/>
</dbReference>
<organism evidence="1 2">
    <name type="scientific">Stephania cephalantha</name>
    <dbReference type="NCBI Taxonomy" id="152367"/>
    <lineage>
        <taxon>Eukaryota</taxon>
        <taxon>Viridiplantae</taxon>
        <taxon>Streptophyta</taxon>
        <taxon>Embryophyta</taxon>
        <taxon>Tracheophyta</taxon>
        <taxon>Spermatophyta</taxon>
        <taxon>Magnoliopsida</taxon>
        <taxon>Ranunculales</taxon>
        <taxon>Menispermaceae</taxon>
        <taxon>Menispermoideae</taxon>
        <taxon>Cissampelideae</taxon>
        <taxon>Stephania</taxon>
    </lineage>
</organism>
<dbReference type="AlphaFoldDB" id="A0AAP0PWR5"/>
<dbReference type="Gene3D" id="1.20.1250.20">
    <property type="entry name" value="MFS general substrate transporter like domains"/>
    <property type="match status" value="1"/>
</dbReference>
<protein>
    <submittedName>
        <fullName evidence="1">Uncharacterized protein</fullName>
    </submittedName>
</protein>
<keyword evidence="2" id="KW-1185">Reference proteome</keyword>
<gene>
    <name evidence="1" type="ORF">Scep_004564</name>
</gene>
<accession>A0AAP0PWR5</accession>
<dbReference type="InterPro" id="IPR036259">
    <property type="entry name" value="MFS_trans_sf"/>
</dbReference>
<evidence type="ECO:0000313" key="2">
    <source>
        <dbReference type="Proteomes" id="UP001419268"/>
    </source>
</evidence>
<evidence type="ECO:0000313" key="1">
    <source>
        <dbReference type="EMBL" id="KAK9157990.1"/>
    </source>
</evidence>
<dbReference type="EMBL" id="JBBNAG010000002">
    <property type="protein sequence ID" value="KAK9157990.1"/>
    <property type="molecule type" value="Genomic_DNA"/>
</dbReference>
<reference evidence="1 2" key="1">
    <citation type="submission" date="2024-01" db="EMBL/GenBank/DDBJ databases">
        <title>Genome assemblies of Stephania.</title>
        <authorList>
            <person name="Yang L."/>
        </authorList>
    </citation>
    <scope>NUCLEOTIDE SEQUENCE [LARGE SCALE GENOMIC DNA]</scope>
    <source>
        <strain evidence="1">JXDWG</strain>
        <tissue evidence="1">Leaf</tissue>
    </source>
</reference>
<comment type="caution">
    <text evidence="1">The sequence shown here is derived from an EMBL/GenBank/DDBJ whole genome shotgun (WGS) entry which is preliminary data.</text>
</comment>